<dbReference type="Proteomes" id="UP000317835">
    <property type="component" value="Chromosome"/>
</dbReference>
<dbReference type="InterPro" id="IPR036280">
    <property type="entry name" value="Multihaem_cyt_sf"/>
</dbReference>
<dbReference type="EMBL" id="CP036426">
    <property type="protein sequence ID" value="QDV37190.1"/>
    <property type="molecule type" value="Genomic_DNA"/>
</dbReference>
<accession>A0A518H8M2</accession>
<evidence type="ECO:0000256" key="1">
    <source>
        <dbReference type="SAM" id="SignalP"/>
    </source>
</evidence>
<dbReference type="InterPro" id="IPR023155">
    <property type="entry name" value="Cyt_c-552/4"/>
</dbReference>
<organism evidence="3 4">
    <name type="scientific">Tautonia plasticadhaerens</name>
    <dbReference type="NCBI Taxonomy" id="2527974"/>
    <lineage>
        <taxon>Bacteria</taxon>
        <taxon>Pseudomonadati</taxon>
        <taxon>Planctomycetota</taxon>
        <taxon>Planctomycetia</taxon>
        <taxon>Isosphaerales</taxon>
        <taxon>Isosphaeraceae</taxon>
        <taxon>Tautonia</taxon>
    </lineage>
</organism>
<dbReference type="Gene3D" id="1.10.1130.10">
    <property type="entry name" value="Flavocytochrome C3, Chain A"/>
    <property type="match status" value="1"/>
</dbReference>
<feature type="chain" id="PRO_5021736618" description="Cytochrome c-552/4 domain-containing protein" evidence="1">
    <location>
        <begin position="28"/>
        <end position="614"/>
    </location>
</feature>
<evidence type="ECO:0000313" key="3">
    <source>
        <dbReference type="EMBL" id="QDV37190.1"/>
    </source>
</evidence>
<gene>
    <name evidence="3" type="ORF">ElP_51230</name>
</gene>
<feature type="domain" description="Cytochrome c-552/4" evidence="2">
    <location>
        <begin position="50"/>
        <end position="144"/>
    </location>
</feature>
<evidence type="ECO:0000259" key="2">
    <source>
        <dbReference type="Pfam" id="PF13435"/>
    </source>
</evidence>
<dbReference type="SUPFAM" id="SSF48695">
    <property type="entry name" value="Multiheme cytochromes"/>
    <property type="match status" value="1"/>
</dbReference>
<name>A0A518H8M2_9BACT</name>
<dbReference type="Pfam" id="PF13435">
    <property type="entry name" value="Cytochrome_C554"/>
    <property type="match status" value="1"/>
</dbReference>
<feature type="signal peptide" evidence="1">
    <location>
        <begin position="1"/>
        <end position="27"/>
    </location>
</feature>
<reference evidence="3 4" key="1">
    <citation type="submission" date="2019-02" db="EMBL/GenBank/DDBJ databases">
        <title>Deep-cultivation of Planctomycetes and their phenomic and genomic characterization uncovers novel biology.</title>
        <authorList>
            <person name="Wiegand S."/>
            <person name="Jogler M."/>
            <person name="Boedeker C."/>
            <person name="Pinto D."/>
            <person name="Vollmers J."/>
            <person name="Rivas-Marin E."/>
            <person name="Kohn T."/>
            <person name="Peeters S.H."/>
            <person name="Heuer A."/>
            <person name="Rast P."/>
            <person name="Oberbeckmann S."/>
            <person name="Bunk B."/>
            <person name="Jeske O."/>
            <person name="Meyerdierks A."/>
            <person name="Storesund J.E."/>
            <person name="Kallscheuer N."/>
            <person name="Luecker S."/>
            <person name="Lage O.M."/>
            <person name="Pohl T."/>
            <person name="Merkel B.J."/>
            <person name="Hornburger P."/>
            <person name="Mueller R.-W."/>
            <person name="Bruemmer F."/>
            <person name="Labrenz M."/>
            <person name="Spormann A.M."/>
            <person name="Op den Camp H."/>
            <person name="Overmann J."/>
            <person name="Amann R."/>
            <person name="Jetten M.S.M."/>
            <person name="Mascher T."/>
            <person name="Medema M.H."/>
            <person name="Devos D.P."/>
            <person name="Kaster A.-K."/>
            <person name="Ovreas L."/>
            <person name="Rohde M."/>
            <person name="Galperin M.Y."/>
            <person name="Jogler C."/>
        </authorList>
    </citation>
    <scope>NUCLEOTIDE SEQUENCE [LARGE SCALE GENOMIC DNA]</scope>
    <source>
        <strain evidence="3 4">ElP</strain>
    </source>
</reference>
<proteinExistence type="predicted"/>
<dbReference type="AlphaFoldDB" id="A0A518H8M2"/>
<protein>
    <recommendedName>
        <fullName evidence="2">Cytochrome c-552/4 domain-containing protein</fullName>
    </recommendedName>
</protein>
<sequence length="614" mass="69487" precursor="true">MKCAIRARLGLAVASIVSLSPPGNALAQEASSRSDQFMRIEGTYYGANSCFQCHKQPTRLNYNRGDLDWCLLTEYSTWRTVDKHSMAYAVLEGPRGEGIGAKLRVEVTRPESGCLSCHAQNFPTQQLGPDFSHTDGVNCEVCHGPSGGTDGGWFGPHQTSDWRRRTPEEKAELGLWNLRDPEFQAQLYLSCHVGNAELGRVVSHPMYAAGHPPLPSIDVARFVKNLPQHWRDKDDVPWWRDAPEAIRQANGIEEAKRYGAELSMVGNVVALRESMNLLADRADLSNTAPMTLSAWPEIALNESIRNNPRFENAEEYPKLALTRWPEIALTHSDCLACHHDLRYPGWRQRRGFAFAPGRPMPRTFPIALIELNIDQFGDEVDRDKFHDRLCTLNEAFSSRPFGRPDEVRDAARGLAGWADSFNERRMSKASFDQDSVERLLRRLCELNQDSILDYDTARQVASALQIIYRDWDDGRDEQASTHDQIEKILMSWDVGLNLGRYPGSDARDALSHMILRNLAMDEELGGFGDWLPVTLDYSKAPESYWEASRQNPILMAFGPLLDPNQLRDAYMSDGFKESLQHINNEGLKITLSTANTYDPYQFREEIRSLMILIP</sequence>
<keyword evidence="4" id="KW-1185">Reference proteome</keyword>
<dbReference type="KEGG" id="tpla:ElP_51230"/>
<keyword evidence="1" id="KW-0732">Signal</keyword>
<evidence type="ECO:0000313" key="4">
    <source>
        <dbReference type="Proteomes" id="UP000317835"/>
    </source>
</evidence>